<keyword evidence="3" id="KW-0819">tRNA processing</keyword>
<keyword evidence="4" id="KW-0479">Metal-binding</keyword>
<dbReference type="InterPro" id="IPR027266">
    <property type="entry name" value="TrmE/GcvT-like"/>
</dbReference>
<dbReference type="PANTHER" id="PTHR42714">
    <property type="entry name" value="TRNA MODIFICATION GTPASE GTPBP3"/>
    <property type="match status" value="1"/>
</dbReference>
<dbReference type="InterPro" id="IPR027417">
    <property type="entry name" value="P-loop_NTPase"/>
</dbReference>
<dbReference type="Pfam" id="PF10396">
    <property type="entry name" value="TrmE_N"/>
    <property type="match status" value="1"/>
</dbReference>
<feature type="compositionally biased region" description="Basic and acidic residues" evidence="10">
    <location>
        <begin position="11"/>
        <end position="21"/>
    </location>
</feature>
<dbReference type="GO" id="GO:0003924">
    <property type="term" value="F:GTPase activity"/>
    <property type="evidence" value="ECO:0007669"/>
    <property type="project" value="InterPro"/>
</dbReference>
<keyword evidence="8" id="KW-0630">Potassium</keyword>
<comment type="similarity">
    <text evidence="1">Belongs to the TRAFAC class TrmE-Era-EngA-EngB-Septin-like GTPase superfamily. TrmE GTPase family.</text>
</comment>
<reference evidence="12" key="1">
    <citation type="submission" date="2018-06" db="EMBL/GenBank/DDBJ databases">
        <authorList>
            <person name="Zhirakovskaya E."/>
        </authorList>
    </citation>
    <scope>NUCLEOTIDE SEQUENCE</scope>
</reference>
<dbReference type="InterPro" id="IPR027368">
    <property type="entry name" value="MnmE_dom2"/>
</dbReference>
<dbReference type="GO" id="GO:0002098">
    <property type="term" value="P:tRNA wobble uridine modification"/>
    <property type="evidence" value="ECO:0007669"/>
    <property type="project" value="TreeGrafter"/>
</dbReference>
<evidence type="ECO:0000256" key="6">
    <source>
        <dbReference type="ARBA" id="ARBA00022801"/>
    </source>
</evidence>
<dbReference type="NCBIfam" id="TIGR00450">
    <property type="entry name" value="mnmE_trmE_thdF"/>
    <property type="match status" value="1"/>
</dbReference>
<dbReference type="SUPFAM" id="SSF52540">
    <property type="entry name" value="P-loop containing nucleoside triphosphate hydrolases"/>
    <property type="match status" value="1"/>
</dbReference>
<evidence type="ECO:0000256" key="4">
    <source>
        <dbReference type="ARBA" id="ARBA00022723"/>
    </source>
</evidence>
<dbReference type="NCBIfam" id="TIGR00231">
    <property type="entry name" value="small_GTP"/>
    <property type="match status" value="1"/>
</dbReference>
<keyword evidence="7" id="KW-0460">Magnesium</keyword>
<evidence type="ECO:0000256" key="1">
    <source>
        <dbReference type="ARBA" id="ARBA00011043"/>
    </source>
</evidence>
<dbReference type="Pfam" id="PF12631">
    <property type="entry name" value="MnmE_helical"/>
    <property type="match status" value="1"/>
</dbReference>
<feature type="domain" description="TrmE-type G" evidence="11">
    <location>
        <begin position="247"/>
        <end position="405"/>
    </location>
</feature>
<evidence type="ECO:0000256" key="7">
    <source>
        <dbReference type="ARBA" id="ARBA00022842"/>
    </source>
</evidence>
<dbReference type="InterPro" id="IPR006073">
    <property type="entry name" value="GTP-bd"/>
</dbReference>
<dbReference type="AlphaFoldDB" id="A0A3B0ZMX6"/>
<dbReference type="FunFam" id="3.30.1360.120:FF:000001">
    <property type="entry name" value="tRNA modification GTPase MnmE"/>
    <property type="match status" value="1"/>
</dbReference>
<dbReference type="CDD" id="cd04164">
    <property type="entry name" value="trmE"/>
    <property type="match status" value="1"/>
</dbReference>
<dbReference type="InterPro" id="IPR018948">
    <property type="entry name" value="GTP-bd_TrmE_N"/>
</dbReference>
<dbReference type="PRINTS" id="PR00326">
    <property type="entry name" value="GTP1OBG"/>
</dbReference>
<evidence type="ECO:0000256" key="8">
    <source>
        <dbReference type="ARBA" id="ARBA00022958"/>
    </source>
</evidence>
<dbReference type="InterPro" id="IPR031168">
    <property type="entry name" value="G_TrmE"/>
</dbReference>
<dbReference type="Gene3D" id="1.20.120.430">
    <property type="entry name" value="tRNA modification GTPase MnmE domain 2"/>
    <property type="match status" value="1"/>
</dbReference>
<evidence type="ECO:0000256" key="10">
    <source>
        <dbReference type="SAM" id="MobiDB-lite"/>
    </source>
</evidence>
<dbReference type="GO" id="GO:0046872">
    <property type="term" value="F:metal ion binding"/>
    <property type="evidence" value="ECO:0007669"/>
    <property type="project" value="UniProtKB-KW"/>
</dbReference>
<name>A0A3B0ZMX6_9ZZZZ</name>
<sequence>MNSTSLSSYVKGDHYSPEMTRKSNSKRNADLNSSVSETIAAVATPPGRGGVGIVRVSGPRAAAIAEQVLGRQLTPRQAEYLPFKAADGLVIDQGIALFFSNPHSFTGEDVLELQGHGGPVVMDMLLDRVLQLGARVARPGEFSEQAFLNNKLDLAQAEAIADLIDSASQQAARLALRSLQGVFSETIQQLVAQFIDLRVYVESAIDFPEEEIDFLSEGDVAGQVVDLKQALQMVIDSASQGQLLREGMTIVIAGQPNVGKSTLLNSLTGRESAIVTDIPGTTRDLLREQILIDGLPLHIIDTAGLREASDQVEKIGIQRAWDEISKADRLLLLVDDAEGITAEDQRIIDQLPEPRPPMTLIRNKIDINAQSAFFDQQVAIPTISLSAKQGAGVELLREHLKACIGYQSGGEGGFMARRRHLDALNRAMQHICQGEAQLLGIGAGELLADELYQAQKALNEITGEFSSDDLLGKIFSSFCIGK</sequence>
<proteinExistence type="inferred from homology"/>
<dbReference type="InterPro" id="IPR025867">
    <property type="entry name" value="MnmE_helical"/>
</dbReference>
<dbReference type="FunFam" id="3.40.50.300:FF:001376">
    <property type="entry name" value="tRNA modification GTPase MnmE"/>
    <property type="match status" value="1"/>
</dbReference>
<dbReference type="InterPro" id="IPR004520">
    <property type="entry name" value="GTPase_MnmE"/>
</dbReference>
<evidence type="ECO:0000313" key="12">
    <source>
        <dbReference type="EMBL" id="VAW88752.1"/>
    </source>
</evidence>
<dbReference type="NCBIfam" id="NF003661">
    <property type="entry name" value="PRK05291.1-3"/>
    <property type="match status" value="1"/>
</dbReference>
<dbReference type="GO" id="GO:0030488">
    <property type="term" value="P:tRNA methylation"/>
    <property type="evidence" value="ECO:0007669"/>
    <property type="project" value="TreeGrafter"/>
</dbReference>
<dbReference type="Pfam" id="PF01926">
    <property type="entry name" value="MMR_HSR1"/>
    <property type="match status" value="1"/>
</dbReference>
<accession>A0A3B0ZMX6</accession>
<keyword evidence="2" id="KW-0963">Cytoplasm</keyword>
<dbReference type="EMBL" id="UOFP01000235">
    <property type="protein sequence ID" value="VAW88752.1"/>
    <property type="molecule type" value="Genomic_DNA"/>
</dbReference>
<dbReference type="GO" id="GO:0005525">
    <property type="term" value="F:GTP binding"/>
    <property type="evidence" value="ECO:0007669"/>
    <property type="project" value="UniProtKB-KW"/>
</dbReference>
<evidence type="ECO:0000259" key="11">
    <source>
        <dbReference type="PROSITE" id="PS51709"/>
    </source>
</evidence>
<keyword evidence="9" id="KW-0342">GTP-binding</keyword>
<evidence type="ECO:0000256" key="9">
    <source>
        <dbReference type="ARBA" id="ARBA00023134"/>
    </source>
</evidence>
<dbReference type="PROSITE" id="PS51709">
    <property type="entry name" value="G_TRME"/>
    <property type="match status" value="1"/>
</dbReference>
<dbReference type="HAMAP" id="MF_00379">
    <property type="entry name" value="GTPase_MnmE"/>
    <property type="match status" value="1"/>
</dbReference>
<keyword evidence="5" id="KW-0547">Nucleotide-binding</keyword>
<protein>
    <submittedName>
        <fullName evidence="12">tRNA-5-carboxymethylaminomethyl-2-thiouridine(34) synthesis protein MnmE</fullName>
    </submittedName>
</protein>
<dbReference type="CDD" id="cd14858">
    <property type="entry name" value="TrmE_N"/>
    <property type="match status" value="1"/>
</dbReference>
<dbReference type="Gene3D" id="3.30.1360.120">
    <property type="entry name" value="Probable tRNA modification gtpase trme, domain 1"/>
    <property type="match status" value="1"/>
</dbReference>
<organism evidence="12">
    <name type="scientific">hydrothermal vent metagenome</name>
    <dbReference type="NCBI Taxonomy" id="652676"/>
    <lineage>
        <taxon>unclassified sequences</taxon>
        <taxon>metagenomes</taxon>
        <taxon>ecological metagenomes</taxon>
    </lineage>
</organism>
<dbReference type="PANTHER" id="PTHR42714:SF2">
    <property type="entry name" value="TRNA MODIFICATION GTPASE GTPBP3, MITOCHONDRIAL"/>
    <property type="match status" value="1"/>
</dbReference>
<dbReference type="InterPro" id="IPR005225">
    <property type="entry name" value="Small_GTP-bd"/>
</dbReference>
<dbReference type="GO" id="GO:0005829">
    <property type="term" value="C:cytosol"/>
    <property type="evidence" value="ECO:0007669"/>
    <property type="project" value="TreeGrafter"/>
</dbReference>
<feature type="region of interest" description="Disordered" evidence="10">
    <location>
        <begin position="1"/>
        <end position="31"/>
    </location>
</feature>
<dbReference type="SUPFAM" id="SSF116878">
    <property type="entry name" value="TrmE connector domain"/>
    <property type="match status" value="1"/>
</dbReference>
<keyword evidence="6" id="KW-0378">Hydrolase</keyword>
<dbReference type="Gene3D" id="3.40.50.300">
    <property type="entry name" value="P-loop containing nucleotide triphosphate hydrolases"/>
    <property type="match status" value="1"/>
</dbReference>
<gene>
    <name evidence="12" type="ORF">MNBD_GAMMA18-654</name>
</gene>
<evidence type="ECO:0000256" key="3">
    <source>
        <dbReference type="ARBA" id="ARBA00022694"/>
    </source>
</evidence>
<evidence type="ECO:0000256" key="5">
    <source>
        <dbReference type="ARBA" id="ARBA00022741"/>
    </source>
</evidence>
<evidence type="ECO:0000256" key="2">
    <source>
        <dbReference type="ARBA" id="ARBA00022490"/>
    </source>
</evidence>